<dbReference type="SUPFAM" id="SSF56219">
    <property type="entry name" value="DNase I-like"/>
    <property type="match status" value="1"/>
</dbReference>
<dbReference type="Gene3D" id="3.60.10.10">
    <property type="entry name" value="Endonuclease/exonuclease/phosphatase"/>
    <property type="match status" value="1"/>
</dbReference>
<feature type="domain" description="Endonuclease/exonuclease/phosphatase" evidence="2">
    <location>
        <begin position="245"/>
        <end position="338"/>
    </location>
</feature>
<dbReference type="InterPro" id="IPR036691">
    <property type="entry name" value="Endo/exonu/phosph_ase_sf"/>
</dbReference>
<comment type="caution">
    <text evidence="3">The sequence shown here is derived from an EMBL/GenBank/DDBJ whole genome shotgun (WGS) entry which is preliminary data.</text>
</comment>
<keyword evidence="4" id="KW-1185">Reference proteome</keyword>
<feature type="region of interest" description="Disordered" evidence="1">
    <location>
        <begin position="1"/>
        <end position="105"/>
    </location>
</feature>
<evidence type="ECO:0000313" key="3">
    <source>
        <dbReference type="EMBL" id="KAJ4427011.1"/>
    </source>
</evidence>
<protein>
    <recommendedName>
        <fullName evidence="2">Endonuclease/exonuclease/phosphatase domain-containing protein</fullName>
    </recommendedName>
</protein>
<dbReference type="Pfam" id="PF14529">
    <property type="entry name" value="Exo_endo_phos_2"/>
    <property type="match status" value="1"/>
</dbReference>
<evidence type="ECO:0000256" key="1">
    <source>
        <dbReference type="SAM" id="MobiDB-lite"/>
    </source>
</evidence>
<dbReference type="EMBL" id="JAJSOF020000039">
    <property type="protein sequence ID" value="KAJ4427011.1"/>
    <property type="molecule type" value="Genomic_DNA"/>
</dbReference>
<reference evidence="3 4" key="1">
    <citation type="journal article" date="2022" name="Allergy">
        <title>Genome assembly and annotation of Periplaneta americana reveal a comprehensive cockroach allergen profile.</title>
        <authorList>
            <person name="Wang L."/>
            <person name="Xiong Q."/>
            <person name="Saelim N."/>
            <person name="Wang L."/>
            <person name="Nong W."/>
            <person name="Wan A.T."/>
            <person name="Shi M."/>
            <person name="Liu X."/>
            <person name="Cao Q."/>
            <person name="Hui J.H.L."/>
            <person name="Sookrung N."/>
            <person name="Leung T.F."/>
            <person name="Tungtrongchitr A."/>
            <person name="Tsui S.K.W."/>
        </authorList>
    </citation>
    <scope>NUCLEOTIDE SEQUENCE [LARGE SCALE GENOMIC DNA]</scope>
    <source>
        <strain evidence="3">PWHHKU_190912</strain>
    </source>
</reference>
<name>A0ABQ8RZR8_PERAM</name>
<feature type="compositionally biased region" description="Basic and acidic residues" evidence="1">
    <location>
        <begin position="29"/>
        <end position="54"/>
    </location>
</feature>
<evidence type="ECO:0000259" key="2">
    <source>
        <dbReference type="Pfam" id="PF14529"/>
    </source>
</evidence>
<proteinExistence type="predicted"/>
<dbReference type="Proteomes" id="UP001148838">
    <property type="component" value="Unassembled WGS sequence"/>
</dbReference>
<evidence type="ECO:0000313" key="4">
    <source>
        <dbReference type="Proteomes" id="UP001148838"/>
    </source>
</evidence>
<organism evidence="3 4">
    <name type="scientific">Periplaneta americana</name>
    <name type="common">American cockroach</name>
    <name type="synonym">Blatta americana</name>
    <dbReference type="NCBI Taxonomy" id="6978"/>
    <lineage>
        <taxon>Eukaryota</taxon>
        <taxon>Metazoa</taxon>
        <taxon>Ecdysozoa</taxon>
        <taxon>Arthropoda</taxon>
        <taxon>Hexapoda</taxon>
        <taxon>Insecta</taxon>
        <taxon>Pterygota</taxon>
        <taxon>Neoptera</taxon>
        <taxon>Polyneoptera</taxon>
        <taxon>Dictyoptera</taxon>
        <taxon>Blattodea</taxon>
        <taxon>Blattoidea</taxon>
        <taxon>Blattidae</taxon>
        <taxon>Blattinae</taxon>
        <taxon>Periplaneta</taxon>
    </lineage>
</organism>
<gene>
    <name evidence="3" type="ORF">ANN_26810</name>
</gene>
<sequence length="433" mass="49296">MRNTRGTDIKITPSQPETKRKAPCPPAEQKQEKRSNEHQTKDTDESPQEHREGEAPDEQPNEQENMASTDEGEKNHQGPWIDATRRGQNRRAEIRGTRKNQNGNLKAADRTGWLYVGKVHPSKKKEYVMEYLQVNGIGDDIECEQLDTKDSKKLRCLSWNIEGLLNAVDQTDDIFENYDLIILVETFLRKEWDANSFYAIHVLAEQSQLGRPKGGITCLIHPKLSPFQMIHKTDHVLAIRTKTCCIIGVYFQPELRQDHIIDELSNALLKVTRKELLILAGDLNCRIDRPDLKTTTIISFLESEGLTLINNKGTKTYIGPNGSSTIDLVFRNLKGATLDCQRVLENIITRKHLPVATNFHSEEKTGIADTNKHPDTHISRRIMADNVTKLAQVVPNLIETIQKENLNKSAKRFEETIRSSIETTPIKERKAKP</sequence>
<dbReference type="InterPro" id="IPR005135">
    <property type="entry name" value="Endo/exonuclease/phosphatase"/>
</dbReference>
<accession>A0ABQ8RZR8</accession>